<accession>A0A1G7HZJ4</accession>
<keyword evidence="2" id="KW-1185">Reference proteome</keyword>
<sequence>MNKYFFECLTIILLLVSCTDSEKKLTLDIQNSLQNPTIKYASNEFKTKLDTTKVEFKSREPDWVISTKLDSSLGDECRNRFFYRDGLPGL</sequence>
<gene>
    <name evidence="1" type="ORF">SAMN05421636_110103</name>
</gene>
<evidence type="ECO:0000313" key="2">
    <source>
        <dbReference type="Proteomes" id="UP000199109"/>
    </source>
</evidence>
<reference evidence="1 2" key="1">
    <citation type="submission" date="2016-10" db="EMBL/GenBank/DDBJ databases">
        <authorList>
            <person name="de Groot N.N."/>
        </authorList>
    </citation>
    <scope>NUCLEOTIDE SEQUENCE [LARGE SCALE GENOMIC DNA]</scope>
    <source>
        <strain evidence="1 2">DSM 23421</strain>
    </source>
</reference>
<dbReference type="PROSITE" id="PS51257">
    <property type="entry name" value="PROKAR_LIPOPROTEIN"/>
    <property type="match status" value="1"/>
</dbReference>
<protein>
    <recommendedName>
        <fullName evidence="3">Lipoprotein</fullName>
    </recommendedName>
</protein>
<evidence type="ECO:0008006" key="3">
    <source>
        <dbReference type="Google" id="ProtNLM"/>
    </source>
</evidence>
<dbReference type="EMBL" id="FNAO01000010">
    <property type="protein sequence ID" value="SDF05656.1"/>
    <property type="molecule type" value="Genomic_DNA"/>
</dbReference>
<evidence type="ECO:0000313" key="1">
    <source>
        <dbReference type="EMBL" id="SDF05656.1"/>
    </source>
</evidence>
<dbReference type="Proteomes" id="UP000199109">
    <property type="component" value="Unassembled WGS sequence"/>
</dbReference>
<name>A0A1G7HZJ4_9FLAO</name>
<dbReference type="STRING" id="641691.SAMN05421636_110103"/>
<proteinExistence type="predicted"/>
<dbReference type="AlphaFoldDB" id="A0A1G7HZJ4"/>
<organism evidence="1 2">
    <name type="scientific">Pricia antarctica</name>
    <dbReference type="NCBI Taxonomy" id="641691"/>
    <lineage>
        <taxon>Bacteria</taxon>
        <taxon>Pseudomonadati</taxon>
        <taxon>Bacteroidota</taxon>
        <taxon>Flavobacteriia</taxon>
        <taxon>Flavobacteriales</taxon>
        <taxon>Flavobacteriaceae</taxon>
        <taxon>Pricia</taxon>
    </lineage>
</organism>